<feature type="region of interest" description="Disordered" evidence="1">
    <location>
        <begin position="775"/>
        <end position="796"/>
    </location>
</feature>
<feature type="transmembrane region" description="Helical" evidence="2">
    <location>
        <begin position="125"/>
        <end position="147"/>
    </location>
</feature>
<name>A0A518K9V4_9BACT</name>
<reference evidence="4 5" key="1">
    <citation type="submission" date="2019-02" db="EMBL/GenBank/DDBJ databases">
        <title>Deep-cultivation of Planctomycetes and their phenomic and genomic characterization uncovers novel biology.</title>
        <authorList>
            <person name="Wiegand S."/>
            <person name="Jogler M."/>
            <person name="Boedeker C."/>
            <person name="Pinto D."/>
            <person name="Vollmers J."/>
            <person name="Rivas-Marin E."/>
            <person name="Kohn T."/>
            <person name="Peeters S.H."/>
            <person name="Heuer A."/>
            <person name="Rast P."/>
            <person name="Oberbeckmann S."/>
            <person name="Bunk B."/>
            <person name="Jeske O."/>
            <person name="Meyerdierks A."/>
            <person name="Storesund J.E."/>
            <person name="Kallscheuer N."/>
            <person name="Luecker S."/>
            <person name="Lage O.M."/>
            <person name="Pohl T."/>
            <person name="Merkel B.J."/>
            <person name="Hornburger P."/>
            <person name="Mueller R.-W."/>
            <person name="Bruemmer F."/>
            <person name="Labrenz M."/>
            <person name="Spormann A.M."/>
            <person name="Op den Camp H."/>
            <person name="Overmann J."/>
            <person name="Amann R."/>
            <person name="Jetten M.S.M."/>
            <person name="Mascher T."/>
            <person name="Medema M.H."/>
            <person name="Devos D.P."/>
            <person name="Kaster A.-K."/>
            <person name="Ovreas L."/>
            <person name="Rohde M."/>
            <person name="Galperin M.Y."/>
            <person name="Jogler C."/>
        </authorList>
    </citation>
    <scope>NUCLEOTIDE SEQUENCE [LARGE SCALE GENOMIC DNA]</scope>
    <source>
        <strain evidence="4 5">Spa11</strain>
    </source>
</reference>
<keyword evidence="2" id="KW-1133">Transmembrane helix</keyword>
<evidence type="ECO:0000256" key="2">
    <source>
        <dbReference type="SAM" id="Phobius"/>
    </source>
</evidence>
<dbReference type="InterPro" id="IPR011990">
    <property type="entry name" value="TPR-like_helical_dom_sf"/>
</dbReference>
<gene>
    <name evidence="4" type="ORF">Spa11_27750</name>
</gene>
<dbReference type="InterPro" id="IPR011047">
    <property type="entry name" value="Quinoprotein_ADH-like_sf"/>
</dbReference>
<accession>A0A518K9V4</accession>
<dbReference type="Gene3D" id="1.25.40.10">
    <property type="entry name" value="Tetratricopeptide repeat domain"/>
    <property type="match status" value="1"/>
</dbReference>
<organism evidence="4 5">
    <name type="scientific">Botrimarina mediterranea</name>
    <dbReference type="NCBI Taxonomy" id="2528022"/>
    <lineage>
        <taxon>Bacteria</taxon>
        <taxon>Pseudomonadati</taxon>
        <taxon>Planctomycetota</taxon>
        <taxon>Planctomycetia</taxon>
        <taxon>Pirellulales</taxon>
        <taxon>Lacipirellulaceae</taxon>
        <taxon>Botrimarina</taxon>
    </lineage>
</organism>
<feature type="compositionally biased region" description="Basic and acidic residues" evidence="1">
    <location>
        <begin position="93"/>
        <end position="108"/>
    </location>
</feature>
<evidence type="ECO:0000313" key="4">
    <source>
        <dbReference type="EMBL" id="QDV74569.1"/>
    </source>
</evidence>
<dbReference type="KEGG" id="bmei:Spa11_27750"/>
<sequence>MATAKQFLEAIELQKLVSSDVLDELYEEYRASGGAITAEALAKKLQSRGLITDGKAATLLQASSESFIQVGSGILNPANPTPVAPDDPFDSDLETKKTKGGVKRDAAGRRKHVQKSHKNDFDSPLLLLGGGALALLALGGIALVVVMNLQSGDQLLESAQSAYASGSYAQAREVYEEFVEDFEGNARWSEARVKLAVVRLRQQTETASDWPAALATAQQELPQIEDEEAFSENRGEFASILPRIARGLADSADRASGGADFDNEKVEGLVNQATEALTLVNNTKYVPKSLRDEREVTAINDLLDRVARRREALDDLGKTLTAIEAATSSGDIEAAYKARTAFVDRRPELRDDPRLAEKLAAAVEAERSQVKFTPEPADAVTTEAESPVALALPLVNPRRDGAATADGVFTATFHGVTYAVNAADGTLAWRRPVGVRLAETNAVTLGDDRLLLDHRSGELVRVNAATGELIWRTPVEGPEAPLFEPTIAGERVLVASESGRLWSFDAASGARVGATEFAQPLRSAPAIDAETGRAYVAGQQSSLYTLDTESLECIGVRFTGHAPGTVLTPPLAIGGRVAIIENTGAETSRLSVYATDESGVVGSQLGEWRLEGIVSTPAVVSARRFLVATESGAVYLFEVTAAKEGAPLTLIASQPAQPGEKRRRSVVESRGEVWIAGEGLRRTAASLADSRLAPRDLPDACTGDLFVGPIVKNGDAVLHARVRKGAPGLTVAASDSRTGRLLWETDLAAPPLGAPIYSDSARAVVASTVTGQSHLIGPPEVRARQSTQPDAEPSRPQVFDAVARLASTDSALAKMGGGEWLAVRVAPRAGSRAVSLPGELACEPVTMGEGVLTPLAIGQVHLLDLAGQPLATPFQPRVAAGSPIQWTKPAVAGPVAVLTDGAETVYCLAIDSSASASLVERASAKLPTSAAPAAAAIVGQQAVVALADNSLAAFSLPSLDASGTLPLPGAIVWGPYAAGDVALLATADELVAVNPSSEPAIAWRAPLDNAKPVGEPLVDGDGVAVAFADGRLVRFASASGDASATLELGQPLGSGPTAYGPRWLVSAADGAVLVVTHP</sequence>
<keyword evidence="5" id="KW-1185">Reference proteome</keyword>
<dbReference type="AlphaFoldDB" id="A0A518K9V4"/>
<evidence type="ECO:0000259" key="3">
    <source>
        <dbReference type="Pfam" id="PF13360"/>
    </source>
</evidence>
<dbReference type="Gene3D" id="2.130.10.10">
    <property type="entry name" value="YVTN repeat-like/Quinoprotein amine dehydrogenase"/>
    <property type="match status" value="2"/>
</dbReference>
<dbReference type="RefSeq" id="WP_145113089.1">
    <property type="nucleotide sequence ID" value="NZ_CP036349.1"/>
</dbReference>
<proteinExistence type="predicted"/>
<dbReference type="PANTHER" id="PTHR34512">
    <property type="entry name" value="CELL SURFACE PROTEIN"/>
    <property type="match status" value="1"/>
</dbReference>
<feature type="domain" description="Pyrrolo-quinoline quinone repeat" evidence="3">
    <location>
        <begin position="416"/>
        <end position="641"/>
    </location>
</feature>
<protein>
    <submittedName>
        <fullName evidence="4">Outer membrane biogenesis protein BamB</fullName>
    </submittedName>
</protein>
<evidence type="ECO:0000256" key="1">
    <source>
        <dbReference type="SAM" id="MobiDB-lite"/>
    </source>
</evidence>
<dbReference type="Pfam" id="PF13360">
    <property type="entry name" value="PQQ_2"/>
    <property type="match status" value="1"/>
</dbReference>
<dbReference type="SMART" id="SM00564">
    <property type="entry name" value="PQQ"/>
    <property type="match status" value="4"/>
</dbReference>
<dbReference type="SUPFAM" id="SSF50998">
    <property type="entry name" value="Quinoprotein alcohol dehydrogenase-like"/>
    <property type="match status" value="2"/>
</dbReference>
<dbReference type="InterPro" id="IPR015943">
    <property type="entry name" value="WD40/YVTN_repeat-like_dom_sf"/>
</dbReference>
<dbReference type="EMBL" id="CP036349">
    <property type="protein sequence ID" value="QDV74569.1"/>
    <property type="molecule type" value="Genomic_DNA"/>
</dbReference>
<dbReference type="Proteomes" id="UP000316426">
    <property type="component" value="Chromosome"/>
</dbReference>
<feature type="region of interest" description="Disordered" evidence="1">
    <location>
        <begin position="79"/>
        <end position="116"/>
    </location>
</feature>
<dbReference type="InterPro" id="IPR002372">
    <property type="entry name" value="PQQ_rpt_dom"/>
</dbReference>
<keyword evidence="2" id="KW-0812">Transmembrane</keyword>
<keyword evidence="2" id="KW-0472">Membrane</keyword>
<dbReference type="PANTHER" id="PTHR34512:SF30">
    <property type="entry name" value="OUTER MEMBRANE PROTEIN ASSEMBLY FACTOR BAMB"/>
    <property type="match status" value="1"/>
</dbReference>
<evidence type="ECO:0000313" key="5">
    <source>
        <dbReference type="Proteomes" id="UP000316426"/>
    </source>
</evidence>
<dbReference type="InterPro" id="IPR018391">
    <property type="entry name" value="PQQ_b-propeller_rpt"/>
</dbReference>